<dbReference type="PANTHER" id="PTHR11668">
    <property type="entry name" value="SERINE/THREONINE PROTEIN PHOSPHATASE"/>
    <property type="match status" value="1"/>
</dbReference>
<dbReference type="InterPro" id="IPR029052">
    <property type="entry name" value="Metallo-depent_PP-like"/>
</dbReference>
<sequence>MLKVCFRSLYTMSRSAHIDIDAIIAQLLSVKNQPGKQVQLPEAHIRHLCVVSRDIFMEQPMLVELDAPVNIIGDIHGQYDDLLRHFDACGYPPNANYLFLGDYVDRGRQSLEVICLLLAYKIKYPQNFFMLRGNHECASINRIYGFYDECKRRYNIKLWKTFTDCFNCLPVSAIVDCTILCMHGGLSPDLTELDQVTSNAELKLVNERTGLKSSSIKTKKNNLMLSYPHYCQGCIFCLGSSARAPLTVYQLIMLIKSKK</sequence>
<dbReference type="GO" id="GO:0005737">
    <property type="term" value="C:cytoplasm"/>
    <property type="evidence" value="ECO:0007669"/>
    <property type="project" value="TreeGrafter"/>
</dbReference>
<dbReference type="PROSITE" id="PS00125">
    <property type="entry name" value="SER_THR_PHOSPHATASE"/>
    <property type="match status" value="1"/>
</dbReference>
<dbReference type="PRINTS" id="PR00114">
    <property type="entry name" value="STPHPHTASE"/>
</dbReference>
<dbReference type="KEGG" id="bgt:106075636"/>
<evidence type="ECO:0000256" key="5">
    <source>
        <dbReference type="ARBA" id="ARBA00047761"/>
    </source>
</evidence>
<gene>
    <name evidence="9" type="primary">106075636</name>
</gene>
<evidence type="ECO:0000256" key="2">
    <source>
        <dbReference type="ARBA" id="ARBA00022801"/>
    </source>
</evidence>
<dbReference type="InterPro" id="IPR050341">
    <property type="entry name" value="PP1_catalytic_subunit"/>
</dbReference>
<evidence type="ECO:0000256" key="7">
    <source>
        <dbReference type="RuleBase" id="RU004273"/>
    </source>
</evidence>
<evidence type="ECO:0000256" key="4">
    <source>
        <dbReference type="ARBA" id="ARBA00023211"/>
    </source>
</evidence>
<keyword evidence="1" id="KW-0479">Metal-binding</keyword>
<dbReference type="Proteomes" id="UP000076420">
    <property type="component" value="Unassembled WGS sequence"/>
</dbReference>
<proteinExistence type="inferred from homology"/>
<accession>A0A2C9K0Q9</accession>
<dbReference type="InterPro" id="IPR031675">
    <property type="entry name" value="STPPase_N"/>
</dbReference>
<dbReference type="GO" id="GO:0005634">
    <property type="term" value="C:nucleus"/>
    <property type="evidence" value="ECO:0007669"/>
    <property type="project" value="TreeGrafter"/>
</dbReference>
<dbReference type="PANTHER" id="PTHR11668:SF513">
    <property type="entry name" value="SERINE_THREONINE-PROTEIN PHOSPHATASE"/>
    <property type="match status" value="1"/>
</dbReference>
<dbReference type="AlphaFoldDB" id="A0A2C9K0Q9"/>
<dbReference type="SUPFAM" id="SSF56300">
    <property type="entry name" value="Metallo-dependent phosphatases"/>
    <property type="match status" value="1"/>
</dbReference>
<dbReference type="EnsemblMetazoa" id="BGLB011168-RC">
    <property type="protein sequence ID" value="BGLB011168-PC"/>
    <property type="gene ID" value="BGLB011168"/>
</dbReference>
<dbReference type="EnsemblMetazoa" id="BGLB011168-RD">
    <property type="protein sequence ID" value="BGLB011168-PD"/>
    <property type="gene ID" value="BGLB011168"/>
</dbReference>
<feature type="domain" description="Serine/threonine specific protein phosphatases" evidence="8">
    <location>
        <begin position="131"/>
        <end position="136"/>
    </location>
</feature>
<evidence type="ECO:0000313" key="9">
    <source>
        <dbReference type="EnsemblMetazoa" id="BGLB011168-PB"/>
    </source>
</evidence>
<dbReference type="VEuPathDB" id="VectorBase:BGLB011168"/>
<protein>
    <recommendedName>
        <fullName evidence="7">Serine/threonine-protein phosphatase</fullName>
        <ecNumber evidence="7">3.1.3.16</ecNumber>
    </recommendedName>
</protein>
<dbReference type="EnsemblMetazoa" id="BGLB011168-RB">
    <property type="protein sequence ID" value="BGLB011168-PB"/>
    <property type="gene ID" value="BGLB011168"/>
</dbReference>
<dbReference type="STRING" id="6526.A0A2C9K0Q9"/>
<reference evidence="9" key="1">
    <citation type="submission" date="2020-05" db="UniProtKB">
        <authorList>
            <consortium name="EnsemblMetazoa"/>
        </authorList>
    </citation>
    <scope>IDENTIFICATION</scope>
    <source>
        <strain evidence="9">BB02</strain>
    </source>
</reference>
<dbReference type="Gene3D" id="3.60.21.10">
    <property type="match status" value="1"/>
</dbReference>
<dbReference type="VEuPathDB" id="VectorBase:BGLAX_047585"/>
<comment type="catalytic activity">
    <reaction evidence="5">
        <text>O-phospho-L-seryl-[protein] + H2O = L-seryl-[protein] + phosphate</text>
        <dbReference type="Rhea" id="RHEA:20629"/>
        <dbReference type="Rhea" id="RHEA-COMP:9863"/>
        <dbReference type="Rhea" id="RHEA-COMP:11604"/>
        <dbReference type="ChEBI" id="CHEBI:15377"/>
        <dbReference type="ChEBI" id="CHEBI:29999"/>
        <dbReference type="ChEBI" id="CHEBI:43474"/>
        <dbReference type="ChEBI" id="CHEBI:83421"/>
        <dbReference type="EC" id="3.1.3.16"/>
    </reaction>
</comment>
<keyword evidence="3" id="KW-0904">Protein phosphatase</keyword>
<organism evidence="9 10">
    <name type="scientific">Biomphalaria glabrata</name>
    <name type="common">Bloodfluke planorb</name>
    <name type="synonym">Freshwater snail</name>
    <dbReference type="NCBI Taxonomy" id="6526"/>
    <lineage>
        <taxon>Eukaryota</taxon>
        <taxon>Metazoa</taxon>
        <taxon>Spiralia</taxon>
        <taxon>Lophotrochozoa</taxon>
        <taxon>Mollusca</taxon>
        <taxon>Gastropoda</taxon>
        <taxon>Heterobranchia</taxon>
        <taxon>Euthyneura</taxon>
        <taxon>Panpulmonata</taxon>
        <taxon>Hygrophila</taxon>
        <taxon>Lymnaeoidea</taxon>
        <taxon>Planorbidae</taxon>
        <taxon>Biomphalaria</taxon>
    </lineage>
</organism>
<evidence type="ECO:0000313" key="10">
    <source>
        <dbReference type="Proteomes" id="UP000076420"/>
    </source>
</evidence>
<evidence type="ECO:0000259" key="8">
    <source>
        <dbReference type="PROSITE" id="PS00125"/>
    </source>
</evidence>
<comment type="similarity">
    <text evidence="7">Belongs to the PPP phosphatase family.</text>
</comment>
<dbReference type="EnsemblMetazoa" id="BGLB011168-RE">
    <property type="protein sequence ID" value="BGLB011168-PE"/>
    <property type="gene ID" value="BGLB011168"/>
</dbReference>
<keyword evidence="4" id="KW-0464">Manganese</keyword>
<dbReference type="InterPro" id="IPR006186">
    <property type="entry name" value="Ser/Thr-sp_prot-phosphatase"/>
</dbReference>
<dbReference type="GO" id="GO:0004722">
    <property type="term" value="F:protein serine/threonine phosphatase activity"/>
    <property type="evidence" value="ECO:0007669"/>
    <property type="project" value="UniProtKB-EC"/>
</dbReference>
<evidence type="ECO:0000256" key="1">
    <source>
        <dbReference type="ARBA" id="ARBA00022723"/>
    </source>
</evidence>
<comment type="catalytic activity">
    <reaction evidence="6 7">
        <text>O-phospho-L-threonyl-[protein] + H2O = L-threonyl-[protein] + phosphate</text>
        <dbReference type="Rhea" id="RHEA:47004"/>
        <dbReference type="Rhea" id="RHEA-COMP:11060"/>
        <dbReference type="Rhea" id="RHEA-COMP:11605"/>
        <dbReference type="ChEBI" id="CHEBI:15377"/>
        <dbReference type="ChEBI" id="CHEBI:30013"/>
        <dbReference type="ChEBI" id="CHEBI:43474"/>
        <dbReference type="ChEBI" id="CHEBI:61977"/>
        <dbReference type="EC" id="3.1.3.16"/>
    </reaction>
</comment>
<dbReference type="GO" id="GO:0046872">
    <property type="term" value="F:metal ion binding"/>
    <property type="evidence" value="ECO:0007669"/>
    <property type="project" value="UniProtKB-KW"/>
</dbReference>
<keyword evidence="2 7" id="KW-0378">Hydrolase</keyword>
<dbReference type="EC" id="3.1.3.16" evidence="7"/>
<evidence type="ECO:0000256" key="6">
    <source>
        <dbReference type="ARBA" id="ARBA00048336"/>
    </source>
</evidence>
<evidence type="ECO:0000256" key="3">
    <source>
        <dbReference type="ARBA" id="ARBA00022912"/>
    </source>
</evidence>
<name>A0A2C9K0Q9_BIOGL</name>
<dbReference type="OrthoDB" id="265776at2759"/>
<dbReference type="InterPro" id="IPR004843">
    <property type="entry name" value="Calcineurin-like_PHP"/>
</dbReference>
<dbReference type="SMART" id="SM00156">
    <property type="entry name" value="PP2Ac"/>
    <property type="match status" value="1"/>
</dbReference>
<dbReference type="Pfam" id="PF00149">
    <property type="entry name" value="Metallophos"/>
    <property type="match status" value="1"/>
</dbReference>
<dbReference type="Pfam" id="PF16891">
    <property type="entry name" value="STPPase_N"/>
    <property type="match status" value="1"/>
</dbReference>